<dbReference type="Proteomes" id="UP000032067">
    <property type="component" value="Unassembled WGS sequence"/>
</dbReference>
<evidence type="ECO:0000313" key="7">
    <source>
        <dbReference type="EMBL" id="KIQ25056.1"/>
    </source>
</evidence>
<dbReference type="Pfam" id="PF03788">
    <property type="entry name" value="LrgA"/>
    <property type="match status" value="1"/>
</dbReference>
<dbReference type="RefSeq" id="WP_042581482.1">
    <property type="nucleotide sequence ID" value="NZ_JXQQ01000071.1"/>
</dbReference>
<evidence type="ECO:0000313" key="8">
    <source>
        <dbReference type="Proteomes" id="UP000032067"/>
    </source>
</evidence>
<keyword evidence="4 6" id="KW-1133">Transmembrane helix</keyword>
<organism evidence="7 8">
    <name type="scientific">Variovorax paradoxus</name>
    <dbReference type="NCBI Taxonomy" id="34073"/>
    <lineage>
        <taxon>Bacteria</taxon>
        <taxon>Pseudomonadati</taxon>
        <taxon>Pseudomonadota</taxon>
        <taxon>Betaproteobacteria</taxon>
        <taxon>Burkholderiales</taxon>
        <taxon>Comamonadaceae</taxon>
        <taxon>Variovorax</taxon>
    </lineage>
</organism>
<dbReference type="InterPro" id="IPR005538">
    <property type="entry name" value="LrgA/CidA"/>
</dbReference>
<dbReference type="GO" id="GO:0005886">
    <property type="term" value="C:plasma membrane"/>
    <property type="evidence" value="ECO:0007669"/>
    <property type="project" value="UniProtKB-SubCell"/>
</dbReference>
<comment type="subcellular location">
    <subcellularLocation>
        <location evidence="1">Cell membrane</location>
        <topology evidence="1">Multi-pass membrane protein</topology>
    </subcellularLocation>
</comment>
<name>A0A0D0LYA1_VARPD</name>
<dbReference type="PANTHER" id="PTHR33931:SF2">
    <property type="entry name" value="HOLIN-LIKE PROTEIN CIDA"/>
    <property type="match status" value="1"/>
</dbReference>
<dbReference type="EMBL" id="JXQQ01000071">
    <property type="protein sequence ID" value="KIQ25056.1"/>
    <property type="molecule type" value="Genomic_DNA"/>
</dbReference>
<feature type="transmembrane region" description="Helical" evidence="6">
    <location>
        <begin position="83"/>
        <end position="105"/>
    </location>
</feature>
<proteinExistence type="predicted"/>
<dbReference type="GO" id="GO:0016787">
    <property type="term" value="F:hydrolase activity"/>
    <property type="evidence" value="ECO:0007669"/>
    <property type="project" value="UniProtKB-KW"/>
</dbReference>
<keyword evidence="3 6" id="KW-0812">Transmembrane</keyword>
<evidence type="ECO:0000256" key="1">
    <source>
        <dbReference type="ARBA" id="ARBA00004651"/>
    </source>
</evidence>
<evidence type="ECO:0000256" key="3">
    <source>
        <dbReference type="ARBA" id="ARBA00022692"/>
    </source>
</evidence>
<feature type="transmembrane region" description="Helical" evidence="6">
    <location>
        <begin position="58"/>
        <end position="77"/>
    </location>
</feature>
<gene>
    <name evidence="7" type="ORF">RT97_24640</name>
</gene>
<evidence type="ECO:0000256" key="6">
    <source>
        <dbReference type="SAM" id="Phobius"/>
    </source>
</evidence>
<dbReference type="PANTHER" id="PTHR33931">
    <property type="entry name" value="HOLIN-LIKE PROTEIN CIDA-RELATED"/>
    <property type="match status" value="1"/>
</dbReference>
<evidence type="ECO:0000256" key="2">
    <source>
        <dbReference type="ARBA" id="ARBA00022475"/>
    </source>
</evidence>
<protein>
    <submittedName>
        <fullName evidence="7">Murein hydrolase transporter LrgA</fullName>
    </submittedName>
</protein>
<comment type="caution">
    <text evidence="7">The sequence shown here is derived from an EMBL/GenBank/DDBJ whole genome shotgun (WGS) entry which is preliminary data.</text>
</comment>
<evidence type="ECO:0000256" key="4">
    <source>
        <dbReference type="ARBA" id="ARBA00022989"/>
    </source>
</evidence>
<dbReference type="OrthoDB" id="385012at2"/>
<sequence>MLYAITSLFLCQLAGELLVQWLGLPIPGPLIGMVLMFVALLVRGSVPQVLTETSGHLLRNLMLLFIPAVTGVMLHFERVGREWLPFLAAGIVGAAFTMTVTALTFRWMIRITGKNAE</sequence>
<evidence type="ECO:0000256" key="5">
    <source>
        <dbReference type="ARBA" id="ARBA00023136"/>
    </source>
</evidence>
<keyword evidence="2" id="KW-1003">Cell membrane</keyword>
<keyword evidence="5 6" id="KW-0472">Membrane</keyword>
<feature type="transmembrane region" description="Helical" evidence="6">
    <location>
        <begin position="29"/>
        <end position="46"/>
    </location>
</feature>
<accession>A0A0D0LYA1</accession>
<dbReference type="AlphaFoldDB" id="A0A0D0LYA1"/>
<keyword evidence="7" id="KW-0378">Hydrolase</keyword>
<reference evidence="7 8" key="1">
    <citation type="submission" date="2014-12" db="EMBL/GenBank/DDBJ databases">
        <title>16Stimator: statistical estimation of ribosomal gene copy numbers from draft genome assemblies.</title>
        <authorList>
            <person name="Perisin M.A."/>
            <person name="Vetter M."/>
            <person name="Gilbert J.A."/>
            <person name="Bergelson J."/>
        </authorList>
    </citation>
    <scope>NUCLEOTIDE SEQUENCE [LARGE SCALE GENOMIC DNA]</scope>
    <source>
        <strain evidence="7 8">MEDvA23</strain>
    </source>
</reference>